<name>A0A914NJC0_MELIC</name>
<keyword evidence="5" id="KW-1185">Reference proteome</keyword>
<dbReference type="GO" id="GO:0005525">
    <property type="term" value="F:GTP binding"/>
    <property type="evidence" value="ECO:0007669"/>
    <property type="project" value="UniProtKB-KW"/>
</dbReference>
<keyword evidence="4" id="KW-0472">Membrane</keyword>
<dbReference type="WBParaSite" id="Minc3s05481g38309">
    <property type="protein sequence ID" value="Minc3s05481g38309"/>
    <property type="gene ID" value="Minc3s05481g38309"/>
</dbReference>
<evidence type="ECO:0000256" key="3">
    <source>
        <dbReference type="SAM" id="MobiDB-lite"/>
    </source>
</evidence>
<accession>A0A914NJC0</accession>
<keyword evidence="4" id="KW-0812">Transmembrane</keyword>
<feature type="transmembrane region" description="Helical" evidence="4">
    <location>
        <begin position="63"/>
        <end position="80"/>
    </location>
</feature>
<keyword evidence="2" id="KW-0342">GTP-binding</keyword>
<dbReference type="Pfam" id="PF00071">
    <property type="entry name" value="Ras"/>
    <property type="match status" value="2"/>
</dbReference>
<dbReference type="PRINTS" id="PR00449">
    <property type="entry name" value="RASTRNSFRMNG"/>
</dbReference>
<dbReference type="SMART" id="SM00173">
    <property type="entry name" value="RAS"/>
    <property type="match status" value="1"/>
</dbReference>
<dbReference type="SMART" id="SM00175">
    <property type="entry name" value="RAB"/>
    <property type="match status" value="1"/>
</dbReference>
<keyword evidence="1" id="KW-0547">Nucleotide-binding</keyword>
<evidence type="ECO:0000313" key="6">
    <source>
        <dbReference type="WBParaSite" id="Minc3s05481g38309"/>
    </source>
</evidence>
<reference evidence="6" key="1">
    <citation type="submission" date="2022-11" db="UniProtKB">
        <authorList>
            <consortium name="WormBaseParasite"/>
        </authorList>
    </citation>
    <scope>IDENTIFICATION</scope>
</reference>
<evidence type="ECO:0000256" key="4">
    <source>
        <dbReference type="SAM" id="Phobius"/>
    </source>
</evidence>
<dbReference type="SMART" id="SM00174">
    <property type="entry name" value="RHO"/>
    <property type="match status" value="1"/>
</dbReference>
<feature type="compositionally biased region" description="Polar residues" evidence="3">
    <location>
        <begin position="225"/>
        <end position="234"/>
    </location>
</feature>
<sequence>MLHLRCVLVGDPCVGKTSLVVSYTRNGFCERYCPTAFDNYSVTVCVDGKPLRLELCDTAGRNLIQFALWVMLMLLFFYCVSKFDTIRPLGYADASVFLLCFNVAKISTLRSATQRWLPEIRALAPSAPIILVGTQSDQRMNTRRGEAIEPSVMGQLASRLQLHWLECSAVTQQNLKEVFDLAILHALCHHRRVITTNIAQQQQNQNINPNFTNTIFVEKEEQQRQQRPTNTPKNSGGGLKQNLRRLVAITKRKFM</sequence>
<dbReference type="PANTHER" id="PTHR24072">
    <property type="entry name" value="RHO FAMILY GTPASE"/>
    <property type="match status" value="1"/>
</dbReference>
<feature type="region of interest" description="Disordered" evidence="3">
    <location>
        <begin position="220"/>
        <end position="242"/>
    </location>
</feature>
<dbReference type="PROSITE" id="PS51420">
    <property type="entry name" value="RHO"/>
    <property type="match status" value="1"/>
</dbReference>
<dbReference type="SUPFAM" id="SSF52540">
    <property type="entry name" value="P-loop containing nucleoside triphosphate hydrolases"/>
    <property type="match status" value="1"/>
</dbReference>
<organism evidence="5 6">
    <name type="scientific">Meloidogyne incognita</name>
    <name type="common">Southern root-knot nematode worm</name>
    <name type="synonym">Oxyuris incognita</name>
    <dbReference type="NCBI Taxonomy" id="6306"/>
    <lineage>
        <taxon>Eukaryota</taxon>
        <taxon>Metazoa</taxon>
        <taxon>Ecdysozoa</taxon>
        <taxon>Nematoda</taxon>
        <taxon>Chromadorea</taxon>
        <taxon>Rhabditida</taxon>
        <taxon>Tylenchina</taxon>
        <taxon>Tylenchomorpha</taxon>
        <taxon>Tylenchoidea</taxon>
        <taxon>Meloidogynidae</taxon>
        <taxon>Meloidogyninae</taxon>
        <taxon>Meloidogyne</taxon>
        <taxon>Meloidogyne incognita group</taxon>
    </lineage>
</organism>
<dbReference type="Gene3D" id="3.40.50.300">
    <property type="entry name" value="P-loop containing nucleotide triphosphate hydrolases"/>
    <property type="match status" value="1"/>
</dbReference>
<proteinExistence type="predicted"/>
<dbReference type="InterPro" id="IPR027417">
    <property type="entry name" value="P-loop_NTPase"/>
</dbReference>
<dbReference type="AlphaFoldDB" id="A0A914NJC0"/>
<dbReference type="GO" id="GO:0003924">
    <property type="term" value="F:GTPase activity"/>
    <property type="evidence" value="ECO:0007669"/>
    <property type="project" value="InterPro"/>
</dbReference>
<dbReference type="InterPro" id="IPR003578">
    <property type="entry name" value="Small_GTPase_Rho"/>
</dbReference>
<keyword evidence="4" id="KW-1133">Transmembrane helix</keyword>
<dbReference type="Proteomes" id="UP000887563">
    <property type="component" value="Unplaced"/>
</dbReference>
<dbReference type="InterPro" id="IPR001806">
    <property type="entry name" value="Small_GTPase"/>
</dbReference>
<dbReference type="PROSITE" id="PS51421">
    <property type="entry name" value="RAS"/>
    <property type="match status" value="1"/>
</dbReference>
<dbReference type="PROSITE" id="PS51419">
    <property type="entry name" value="RAB"/>
    <property type="match status" value="1"/>
</dbReference>
<protein>
    <submittedName>
        <fullName evidence="6">Uncharacterized protein</fullName>
    </submittedName>
</protein>
<evidence type="ECO:0000256" key="2">
    <source>
        <dbReference type="ARBA" id="ARBA00023134"/>
    </source>
</evidence>
<evidence type="ECO:0000313" key="5">
    <source>
        <dbReference type="Proteomes" id="UP000887563"/>
    </source>
</evidence>
<dbReference type="GO" id="GO:0007264">
    <property type="term" value="P:small GTPase-mediated signal transduction"/>
    <property type="evidence" value="ECO:0007669"/>
    <property type="project" value="InterPro"/>
</dbReference>
<evidence type="ECO:0000256" key="1">
    <source>
        <dbReference type="ARBA" id="ARBA00022741"/>
    </source>
</evidence>